<protein>
    <recommendedName>
        <fullName evidence="1">BFN domain-containing protein</fullName>
    </recommendedName>
</protein>
<evidence type="ECO:0000259" key="1">
    <source>
        <dbReference type="PROSITE" id="PS51658"/>
    </source>
</evidence>
<dbReference type="GO" id="GO:0004518">
    <property type="term" value="F:nuclease activity"/>
    <property type="evidence" value="ECO:0007669"/>
    <property type="project" value="InterPro"/>
</dbReference>
<dbReference type="PROSITE" id="PS51658">
    <property type="entry name" value="BFN"/>
    <property type="match status" value="1"/>
</dbReference>
<proteinExistence type="predicted"/>
<reference evidence="2" key="1">
    <citation type="submission" date="2020-02" db="EMBL/GenBank/DDBJ databases">
        <authorList>
            <person name="Meier V. D."/>
        </authorList>
    </citation>
    <scope>NUCLEOTIDE SEQUENCE</scope>
    <source>
        <strain evidence="2">AVDCRST_MAG19</strain>
    </source>
</reference>
<dbReference type="Pfam" id="PF02577">
    <property type="entry name" value="BFN_dom"/>
    <property type="match status" value="1"/>
</dbReference>
<gene>
    <name evidence="2" type="ORF">AVDCRST_MAG19-279</name>
</gene>
<dbReference type="EMBL" id="CADCWL010000017">
    <property type="protein sequence ID" value="CAA9546320.1"/>
    <property type="molecule type" value="Genomic_DNA"/>
</dbReference>
<name>A0A6J4UC22_9BACT</name>
<dbReference type="InterPro" id="IPR003729">
    <property type="entry name" value="Bi_nuclease_dom"/>
</dbReference>
<dbReference type="AlphaFoldDB" id="A0A6J4UC22"/>
<organism evidence="2">
    <name type="scientific">uncultured Thermomicrobiales bacterium</name>
    <dbReference type="NCBI Taxonomy" id="1645740"/>
    <lineage>
        <taxon>Bacteria</taxon>
        <taxon>Pseudomonadati</taxon>
        <taxon>Thermomicrobiota</taxon>
        <taxon>Thermomicrobia</taxon>
        <taxon>Thermomicrobiales</taxon>
        <taxon>environmental samples</taxon>
    </lineage>
</organism>
<dbReference type="Gene3D" id="3.10.690.10">
    <property type="entry name" value="Bifunctional nuclease domain"/>
    <property type="match status" value="1"/>
</dbReference>
<accession>A0A6J4UC22</accession>
<dbReference type="PANTHER" id="PTHR15160">
    <property type="entry name" value="VON HIPPEL-LINDAU PROTEIN"/>
    <property type="match status" value="1"/>
</dbReference>
<dbReference type="InterPro" id="IPR036104">
    <property type="entry name" value="BFN_sf"/>
</dbReference>
<dbReference type="SUPFAM" id="SSF103256">
    <property type="entry name" value="Hypothetical protein TM0160"/>
    <property type="match status" value="1"/>
</dbReference>
<dbReference type="PANTHER" id="PTHR15160:SF1">
    <property type="entry name" value="VON HIPPEL-LINDAU DISEASE TUMOR SUPPRESSOR"/>
    <property type="match status" value="1"/>
</dbReference>
<sequence>MIETVVESIRVSLVTQHRVVILKEVDGERHLPIWIGAYEAEAIAMELQGVSAARPLPYDLMKAIVGDMGGAVERILVTDLSQDVFYARIVIQQNGRAVEIDSRPSDAIALAVRSRVPILVDDGVMDRAGVTLGDGEGEEEAAVAAEAEPAERVDEERLSVFRDFINTLDLDDFDKKKGN</sequence>
<feature type="domain" description="BFN" evidence="1">
    <location>
        <begin position="1"/>
        <end position="132"/>
    </location>
</feature>
<evidence type="ECO:0000313" key="2">
    <source>
        <dbReference type="EMBL" id="CAA9546320.1"/>
    </source>
</evidence>